<protein>
    <recommendedName>
        <fullName evidence="13">C2H2-type domain-containing protein</fullName>
    </recommendedName>
</protein>
<dbReference type="AlphaFoldDB" id="A0A1I8QCA8"/>
<evidence type="ECO:0000256" key="10">
    <source>
        <dbReference type="ARBA" id="ARBA00023242"/>
    </source>
</evidence>
<evidence type="ECO:0000313" key="14">
    <source>
        <dbReference type="EnsemblMetazoa" id="SCAU015838-PB"/>
    </source>
</evidence>
<dbReference type="GO" id="GO:0000978">
    <property type="term" value="F:RNA polymerase II cis-regulatory region sequence-specific DNA binding"/>
    <property type="evidence" value="ECO:0007669"/>
    <property type="project" value="TreeGrafter"/>
</dbReference>
<keyword evidence="3" id="KW-0479">Metal-binding</keyword>
<keyword evidence="6" id="KW-0862">Zinc</keyword>
<dbReference type="FunFam" id="3.30.160.60:FF:001485">
    <property type="entry name" value="Krueppel-related zinc finger protein"/>
    <property type="match status" value="1"/>
</dbReference>
<dbReference type="SUPFAM" id="SSF57667">
    <property type="entry name" value="beta-beta-alpha zinc fingers"/>
    <property type="match status" value="5"/>
</dbReference>
<evidence type="ECO:0000256" key="12">
    <source>
        <dbReference type="SAM" id="MobiDB-lite"/>
    </source>
</evidence>
<feature type="compositionally biased region" description="Polar residues" evidence="12">
    <location>
        <begin position="657"/>
        <end position="674"/>
    </location>
</feature>
<name>A0A1I8QCA8_STOCA</name>
<dbReference type="PANTHER" id="PTHR24393:SF15">
    <property type="entry name" value="IP01243P-RELATED"/>
    <property type="match status" value="1"/>
</dbReference>
<evidence type="ECO:0000313" key="16">
    <source>
        <dbReference type="Proteomes" id="UP000095300"/>
    </source>
</evidence>
<evidence type="ECO:0000256" key="11">
    <source>
        <dbReference type="PROSITE-ProRule" id="PRU00042"/>
    </source>
</evidence>
<dbReference type="OrthoDB" id="1095242at2759"/>
<keyword evidence="16" id="KW-1185">Reference proteome</keyword>
<evidence type="ECO:0000256" key="7">
    <source>
        <dbReference type="ARBA" id="ARBA00023015"/>
    </source>
</evidence>
<feature type="region of interest" description="Disordered" evidence="12">
    <location>
        <begin position="792"/>
        <end position="819"/>
    </location>
</feature>
<keyword evidence="9" id="KW-0804">Transcription</keyword>
<feature type="domain" description="C2H2-type" evidence="13">
    <location>
        <begin position="397"/>
        <end position="420"/>
    </location>
</feature>
<feature type="region of interest" description="Disordered" evidence="12">
    <location>
        <begin position="657"/>
        <end position="695"/>
    </location>
</feature>
<keyword evidence="8" id="KW-0238">DNA-binding</keyword>
<evidence type="ECO:0000256" key="8">
    <source>
        <dbReference type="ARBA" id="ARBA00023125"/>
    </source>
</evidence>
<accession>A0A1I8QCA8</accession>
<evidence type="ECO:0000256" key="6">
    <source>
        <dbReference type="ARBA" id="ARBA00022833"/>
    </source>
</evidence>
<dbReference type="EnsemblMetazoa" id="SCAU015838-RD">
    <property type="protein sequence ID" value="SCAU015838-PD"/>
    <property type="gene ID" value="SCAU015838"/>
</dbReference>
<feature type="domain" description="C2H2-type" evidence="13">
    <location>
        <begin position="285"/>
        <end position="312"/>
    </location>
</feature>
<feature type="compositionally biased region" description="Polar residues" evidence="12">
    <location>
        <begin position="804"/>
        <end position="814"/>
    </location>
</feature>
<feature type="domain" description="C2H2-type" evidence="13">
    <location>
        <begin position="341"/>
        <end position="368"/>
    </location>
</feature>
<feature type="compositionally biased region" description="Low complexity" evidence="12">
    <location>
        <begin position="15"/>
        <end position="27"/>
    </location>
</feature>
<dbReference type="FunFam" id="3.30.160.60:FF:001289">
    <property type="entry name" value="Zinc finger protein 574"/>
    <property type="match status" value="1"/>
</dbReference>
<sequence>MALMMNSIDSKKHTNNSMTNNTNNNNVNKNISLPLTIIPLTEDALKRQNVQMSQKIAPKPPDLTFHCMCCEEYFVNPFHMYEHLNTKHADLPPEPQESEEELDDGKDYSWVFEPLCELVAEDSGQGRHTQQQSQNGDEDDSSSDSDSDDDSSSTSSSTSSSSSSDSSSSNSNSQDETTRDAPELQEFDPEGDHSTMEVMEEAAYEEVEAESLQSNSQMVADGVMDPPLLTPKTEYNPSVLVLNPAANTTITPVLAAVKRGRGRRSAAQQAAIEMSSLISGEPKCFQCSHCEASFPSAGDLSKHVRCHISNKPFQCSICEKTFTHIGSLNTHIRIHSGEKPYKCELCSKAFTQSSSLMVHVRSHSIKKPHQCHLCDKGFVNSTSLAIHLKTHNGEPAISCTECDKTFKHESQLKEHLRMHTLSLVYQCSICRNAFATSSELVQHMKCHMGEKPFTCSICDRSFTQSGSLNIHMRIHTGEKPFNCKFCNKSFTQASSLSVHMKIHSGEKPFPCHICGKSYSQSAYLNKHIQNHLEMQKKGLEAPQMEQKQETLLCIVCGELHKDANSLAYHVTKQHAALLNNMREAGRVEITEEERRRQEMMYMQQIQALMHMQQQQQHMMQQQHTTLNRLPTLPLEHMQKEDEEINGEQTSDNEFELQNNEQNGNGFSENSPHNTTQREDDEDHSNPSQPMFYDNDEMENASNYHRDDDYNENDFAEQEENDGHYMHPEQDEESRYNDSHHSMQQNIEASYDNEVASNYDDEYEHRSSPNNQPIAEDHYDESLDSNEEHALYANQQQQHQRRESFSNGFCSMANDSETEDVDGDVANGDAIGHDDSQGMHNVLDHSTFNIKGNSIMSSSEAGDMHDIEMSEYPFIDDTKFNFYDDYAAEEEVETAE</sequence>
<dbReference type="VEuPathDB" id="VectorBase:SCAU015838"/>
<dbReference type="GO" id="GO:0005634">
    <property type="term" value="C:nucleus"/>
    <property type="evidence" value="ECO:0007669"/>
    <property type="project" value="UniProtKB-SubCell"/>
</dbReference>
<evidence type="ECO:0000256" key="2">
    <source>
        <dbReference type="ARBA" id="ARBA00006991"/>
    </source>
</evidence>
<dbReference type="EnsemblMetazoa" id="SCAU015838-RA">
    <property type="protein sequence ID" value="SCAU015838-PA"/>
    <property type="gene ID" value="SCAU015838"/>
</dbReference>
<evidence type="ECO:0000256" key="5">
    <source>
        <dbReference type="ARBA" id="ARBA00022771"/>
    </source>
</evidence>
<evidence type="ECO:0000259" key="13">
    <source>
        <dbReference type="PROSITE" id="PS50157"/>
    </source>
</evidence>
<dbReference type="PROSITE" id="PS50157">
    <property type="entry name" value="ZINC_FINGER_C2H2_2"/>
    <property type="match status" value="10"/>
</dbReference>
<evidence type="ECO:0000256" key="3">
    <source>
        <dbReference type="ARBA" id="ARBA00022723"/>
    </source>
</evidence>
<dbReference type="InterPro" id="IPR013087">
    <property type="entry name" value="Znf_C2H2_type"/>
</dbReference>
<feature type="domain" description="C2H2-type" evidence="13">
    <location>
        <begin position="313"/>
        <end position="340"/>
    </location>
</feature>
<dbReference type="FunFam" id="3.30.160.60:FF:000446">
    <property type="entry name" value="Zinc finger protein"/>
    <property type="match status" value="1"/>
</dbReference>
<dbReference type="Gene3D" id="3.30.160.60">
    <property type="entry name" value="Classic Zinc Finger"/>
    <property type="match status" value="9"/>
</dbReference>
<dbReference type="PROSITE" id="PS00028">
    <property type="entry name" value="ZINC_FINGER_C2H2_1"/>
    <property type="match status" value="10"/>
</dbReference>
<dbReference type="PANTHER" id="PTHR24393">
    <property type="entry name" value="ZINC FINGER PROTEIN"/>
    <property type="match status" value="1"/>
</dbReference>
<feature type="domain" description="C2H2-type" evidence="13">
    <location>
        <begin position="425"/>
        <end position="452"/>
    </location>
</feature>
<feature type="domain" description="C2H2-type" evidence="13">
    <location>
        <begin position="509"/>
        <end position="536"/>
    </location>
</feature>
<keyword evidence="5 11" id="KW-0863">Zinc-finger</keyword>
<dbReference type="KEGG" id="scac:106082464"/>
<dbReference type="Pfam" id="PF13912">
    <property type="entry name" value="zf-C2H2_6"/>
    <property type="match status" value="1"/>
</dbReference>
<dbReference type="SMART" id="SM00355">
    <property type="entry name" value="ZnF_C2H2"/>
    <property type="match status" value="11"/>
</dbReference>
<comment type="subcellular location">
    <subcellularLocation>
        <location evidence="1">Nucleus</location>
    </subcellularLocation>
</comment>
<reference evidence="15 16" key="1">
    <citation type="submission" date="2015-05" db="EMBL/GenBank/DDBJ databases">
        <authorList>
            <person name="Wilson R.K."/>
            <person name="Warren W.C."/>
            <person name="Olafson P."/>
        </authorList>
    </citation>
    <scope>NUCLEOTIDE SEQUENCE [LARGE SCALE GENOMIC DNA]</scope>
    <source>
        <strain evidence="15 16">USDA</strain>
    </source>
</reference>
<dbReference type="FunFam" id="3.30.160.60:FF:000450">
    <property type="entry name" value="PR domain zinc finger protein 14"/>
    <property type="match status" value="1"/>
</dbReference>
<gene>
    <name evidence="14" type="primary">106082464</name>
</gene>
<dbReference type="EnsemblMetazoa" id="SCAU015838-RB">
    <property type="protein sequence ID" value="SCAU015838-PB"/>
    <property type="gene ID" value="SCAU015838"/>
</dbReference>
<dbReference type="FunFam" id="3.30.160.60:FF:000110">
    <property type="entry name" value="Zinc finger protein-like"/>
    <property type="match status" value="1"/>
</dbReference>
<evidence type="ECO:0000256" key="9">
    <source>
        <dbReference type="ARBA" id="ARBA00023163"/>
    </source>
</evidence>
<feature type="compositionally biased region" description="Acidic residues" evidence="12">
    <location>
        <begin position="136"/>
        <end position="151"/>
    </location>
</feature>
<dbReference type="Proteomes" id="UP000095300">
    <property type="component" value="Unassembled WGS sequence"/>
</dbReference>
<feature type="domain" description="C2H2-type" evidence="13">
    <location>
        <begin position="481"/>
        <end position="508"/>
    </location>
</feature>
<feature type="domain" description="C2H2-type" evidence="13">
    <location>
        <begin position="65"/>
        <end position="93"/>
    </location>
</feature>
<keyword evidence="7" id="KW-0805">Transcription regulation</keyword>
<feature type="region of interest" description="Disordered" evidence="12">
    <location>
        <begin position="1"/>
        <end position="27"/>
    </location>
</feature>
<dbReference type="GO" id="GO:0001228">
    <property type="term" value="F:DNA-binding transcription activator activity, RNA polymerase II-specific"/>
    <property type="evidence" value="ECO:0007669"/>
    <property type="project" value="TreeGrafter"/>
</dbReference>
<feature type="compositionally biased region" description="Low complexity" evidence="12">
    <location>
        <begin position="152"/>
        <end position="173"/>
    </location>
</feature>
<feature type="domain" description="C2H2-type" evidence="13">
    <location>
        <begin position="369"/>
        <end position="396"/>
    </location>
</feature>
<dbReference type="Pfam" id="PF00096">
    <property type="entry name" value="zf-C2H2"/>
    <property type="match status" value="7"/>
</dbReference>
<dbReference type="EnsemblMetazoa" id="SCAU015838-RE">
    <property type="protein sequence ID" value="SCAU015838-PE"/>
    <property type="gene ID" value="SCAU015838"/>
</dbReference>
<dbReference type="STRING" id="35570.A0A1I8QCA8"/>
<reference evidence="14" key="2">
    <citation type="submission" date="2020-05" db="UniProtKB">
        <authorList>
            <consortium name="EnsemblMetazoa"/>
        </authorList>
    </citation>
    <scope>IDENTIFICATION</scope>
    <source>
        <strain evidence="14">USDA</strain>
    </source>
</reference>
<feature type="domain" description="C2H2-type" evidence="13">
    <location>
        <begin position="453"/>
        <end position="480"/>
    </location>
</feature>
<dbReference type="FunFam" id="3.30.160.60:FF:000475">
    <property type="entry name" value="zinc finger protein 32 isoform X1"/>
    <property type="match status" value="1"/>
</dbReference>
<dbReference type="GO" id="GO:0008270">
    <property type="term" value="F:zinc ion binding"/>
    <property type="evidence" value="ECO:0007669"/>
    <property type="project" value="UniProtKB-KW"/>
</dbReference>
<keyword evidence="4" id="KW-0677">Repeat</keyword>
<organism evidence="14 16">
    <name type="scientific">Stomoxys calcitrans</name>
    <name type="common">Stable fly</name>
    <name type="synonym">Conops calcitrans</name>
    <dbReference type="NCBI Taxonomy" id="35570"/>
    <lineage>
        <taxon>Eukaryota</taxon>
        <taxon>Metazoa</taxon>
        <taxon>Ecdysozoa</taxon>
        <taxon>Arthropoda</taxon>
        <taxon>Hexapoda</taxon>
        <taxon>Insecta</taxon>
        <taxon>Pterygota</taxon>
        <taxon>Neoptera</taxon>
        <taxon>Endopterygota</taxon>
        <taxon>Diptera</taxon>
        <taxon>Brachycera</taxon>
        <taxon>Muscomorpha</taxon>
        <taxon>Muscoidea</taxon>
        <taxon>Muscidae</taxon>
        <taxon>Stomoxys</taxon>
    </lineage>
</organism>
<evidence type="ECO:0000313" key="15">
    <source>
        <dbReference type="EnsemblMetazoa" id="SCAU015838-PC"/>
    </source>
</evidence>
<evidence type="ECO:0000256" key="4">
    <source>
        <dbReference type="ARBA" id="ARBA00022737"/>
    </source>
</evidence>
<proteinExistence type="inferred from homology"/>
<keyword evidence="10" id="KW-0539">Nucleus</keyword>
<dbReference type="FunFam" id="3.30.160.60:FF:000325">
    <property type="entry name" value="ZFP90 zinc finger protein"/>
    <property type="match status" value="1"/>
</dbReference>
<comment type="similarity">
    <text evidence="2">Belongs to the krueppel C2H2-type zinc-finger protein family.</text>
</comment>
<feature type="region of interest" description="Disordered" evidence="12">
    <location>
        <begin position="122"/>
        <end position="195"/>
    </location>
</feature>
<evidence type="ECO:0000256" key="1">
    <source>
        <dbReference type="ARBA" id="ARBA00004123"/>
    </source>
</evidence>
<feature type="compositionally biased region" description="Polar residues" evidence="12">
    <location>
        <begin position="126"/>
        <end position="135"/>
    </location>
</feature>
<dbReference type="EnsemblMetazoa" id="SCAU015838-RC">
    <property type="protein sequence ID" value="SCAU015838-PC"/>
    <property type="gene ID" value="SCAU015838"/>
</dbReference>
<dbReference type="InterPro" id="IPR036236">
    <property type="entry name" value="Znf_C2H2_sf"/>
</dbReference>